<dbReference type="Proteomes" id="UP000265520">
    <property type="component" value="Unassembled WGS sequence"/>
</dbReference>
<evidence type="ECO:0000313" key="2">
    <source>
        <dbReference type="Proteomes" id="UP000265520"/>
    </source>
</evidence>
<reference evidence="1 2" key="1">
    <citation type="journal article" date="2018" name="Front. Plant Sci.">
        <title>Red Clover (Trifolium pratense) and Zigzag Clover (T. medium) - A Picture of Genomic Similarities and Differences.</title>
        <authorList>
            <person name="Dluhosova J."/>
            <person name="Istvanek J."/>
            <person name="Nedelnik J."/>
            <person name="Repkova J."/>
        </authorList>
    </citation>
    <scope>NUCLEOTIDE SEQUENCE [LARGE SCALE GENOMIC DNA]</scope>
    <source>
        <strain evidence="2">cv. 10/8</strain>
        <tissue evidence="1">Leaf</tissue>
    </source>
</reference>
<proteinExistence type="predicted"/>
<comment type="caution">
    <text evidence="1">The sequence shown here is derived from an EMBL/GenBank/DDBJ whole genome shotgun (WGS) entry which is preliminary data.</text>
</comment>
<protein>
    <submittedName>
        <fullName evidence="1">Uncharacterized protein</fullName>
    </submittedName>
</protein>
<dbReference type="EMBL" id="LXQA010670008">
    <property type="protein sequence ID" value="MCI65129.1"/>
    <property type="molecule type" value="Genomic_DNA"/>
</dbReference>
<name>A0A392TVZ8_9FABA</name>
<organism evidence="1 2">
    <name type="scientific">Trifolium medium</name>
    <dbReference type="NCBI Taxonomy" id="97028"/>
    <lineage>
        <taxon>Eukaryota</taxon>
        <taxon>Viridiplantae</taxon>
        <taxon>Streptophyta</taxon>
        <taxon>Embryophyta</taxon>
        <taxon>Tracheophyta</taxon>
        <taxon>Spermatophyta</taxon>
        <taxon>Magnoliopsida</taxon>
        <taxon>eudicotyledons</taxon>
        <taxon>Gunneridae</taxon>
        <taxon>Pentapetalae</taxon>
        <taxon>rosids</taxon>
        <taxon>fabids</taxon>
        <taxon>Fabales</taxon>
        <taxon>Fabaceae</taxon>
        <taxon>Papilionoideae</taxon>
        <taxon>50 kb inversion clade</taxon>
        <taxon>NPAAA clade</taxon>
        <taxon>Hologalegina</taxon>
        <taxon>IRL clade</taxon>
        <taxon>Trifolieae</taxon>
        <taxon>Trifolium</taxon>
    </lineage>
</organism>
<accession>A0A392TVZ8</accession>
<dbReference type="AlphaFoldDB" id="A0A392TVZ8"/>
<evidence type="ECO:0000313" key="1">
    <source>
        <dbReference type="EMBL" id="MCI65129.1"/>
    </source>
</evidence>
<keyword evidence="2" id="KW-1185">Reference proteome</keyword>
<sequence>LVSQIHHGFHESFRSNRSRNVATLGESGSLDGGATLIQCNVDPDRECEGTQKL</sequence>
<feature type="non-terminal residue" evidence="1">
    <location>
        <position position="1"/>
    </location>
</feature>